<dbReference type="PANTHER" id="PTHR31985">
    <property type="entry name" value="ETHYLENE-RESPONSIVE TRANSCRIPTION FACTOR ERF042-RELATED"/>
    <property type="match status" value="1"/>
</dbReference>
<proteinExistence type="inferred from homology"/>
<name>A0A7I4DDS3_PHYPA</name>
<keyword evidence="11" id="KW-1185">Reference proteome</keyword>
<dbReference type="GO" id="GO:0005634">
    <property type="term" value="C:nucleus"/>
    <property type="evidence" value="ECO:0007669"/>
    <property type="project" value="UniProtKB-SubCell"/>
</dbReference>
<dbReference type="EnsemblPlants" id="Pp3c3_33930V3.2">
    <property type="protein sequence ID" value="Pp3c3_33930V3.2"/>
    <property type="gene ID" value="Pp3c3_33930"/>
</dbReference>
<keyword evidence="4" id="KW-0010">Activator</keyword>
<evidence type="ECO:0000256" key="2">
    <source>
        <dbReference type="ARBA" id="ARBA00023015"/>
    </source>
</evidence>
<dbReference type="PANTHER" id="PTHR31985:SF312">
    <property type="entry name" value="AP2_ERF DOMAIN-CONTAINING PROTEIN"/>
    <property type="match status" value="1"/>
</dbReference>
<evidence type="ECO:0000256" key="3">
    <source>
        <dbReference type="ARBA" id="ARBA00023125"/>
    </source>
</evidence>
<evidence type="ECO:0000256" key="4">
    <source>
        <dbReference type="ARBA" id="ARBA00023159"/>
    </source>
</evidence>
<dbReference type="Pfam" id="PF00847">
    <property type="entry name" value="AP2"/>
    <property type="match status" value="1"/>
</dbReference>
<evidence type="ECO:0000256" key="5">
    <source>
        <dbReference type="ARBA" id="ARBA00023163"/>
    </source>
</evidence>
<evidence type="ECO:0000313" key="11">
    <source>
        <dbReference type="Proteomes" id="UP000006727"/>
    </source>
</evidence>
<reference evidence="10" key="3">
    <citation type="submission" date="2020-12" db="UniProtKB">
        <authorList>
            <consortium name="EnsemblPlants"/>
        </authorList>
    </citation>
    <scope>IDENTIFICATION</scope>
</reference>
<reference evidence="10 11" key="1">
    <citation type="journal article" date="2008" name="Science">
        <title>The Physcomitrella genome reveals evolutionary insights into the conquest of land by plants.</title>
        <authorList>
            <person name="Rensing S."/>
            <person name="Lang D."/>
            <person name="Zimmer A."/>
            <person name="Terry A."/>
            <person name="Salamov A."/>
            <person name="Shapiro H."/>
            <person name="Nishiyama T."/>
            <person name="Perroud P.-F."/>
            <person name="Lindquist E."/>
            <person name="Kamisugi Y."/>
            <person name="Tanahashi T."/>
            <person name="Sakakibara K."/>
            <person name="Fujita T."/>
            <person name="Oishi K."/>
            <person name="Shin-I T."/>
            <person name="Kuroki Y."/>
            <person name="Toyoda A."/>
            <person name="Suzuki Y."/>
            <person name="Hashimoto A."/>
            <person name="Yamaguchi K."/>
            <person name="Sugano A."/>
            <person name="Kohara Y."/>
            <person name="Fujiyama A."/>
            <person name="Anterola A."/>
            <person name="Aoki S."/>
            <person name="Ashton N."/>
            <person name="Barbazuk W.B."/>
            <person name="Barker E."/>
            <person name="Bennetzen J."/>
            <person name="Bezanilla M."/>
            <person name="Blankenship R."/>
            <person name="Cho S.H."/>
            <person name="Dutcher S."/>
            <person name="Estelle M."/>
            <person name="Fawcett J.A."/>
            <person name="Gundlach H."/>
            <person name="Hanada K."/>
            <person name="Heyl A."/>
            <person name="Hicks K.A."/>
            <person name="Hugh J."/>
            <person name="Lohr M."/>
            <person name="Mayer K."/>
            <person name="Melkozernov A."/>
            <person name="Murata T."/>
            <person name="Nelson D."/>
            <person name="Pils B."/>
            <person name="Prigge M."/>
            <person name="Reiss B."/>
            <person name="Renner T."/>
            <person name="Rombauts S."/>
            <person name="Rushton P."/>
            <person name="Sanderfoot A."/>
            <person name="Schween G."/>
            <person name="Shiu S.-H."/>
            <person name="Stueber K."/>
            <person name="Theodoulou F.L."/>
            <person name="Tu H."/>
            <person name="Van de Peer Y."/>
            <person name="Verrier P.J."/>
            <person name="Waters E."/>
            <person name="Wood A."/>
            <person name="Yang L."/>
            <person name="Cove D."/>
            <person name="Cuming A."/>
            <person name="Hasebe M."/>
            <person name="Lucas S."/>
            <person name="Mishler D.B."/>
            <person name="Reski R."/>
            <person name="Grigoriev I."/>
            <person name="Quatrano R.S."/>
            <person name="Boore J.L."/>
        </authorList>
    </citation>
    <scope>NUCLEOTIDE SEQUENCE [LARGE SCALE GENOMIC DNA]</scope>
    <source>
        <strain evidence="10 11">cv. Gransden 2004</strain>
    </source>
</reference>
<evidence type="ECO:0000259" key="9">
    <source>
        <dbReference type="PROSITE" id="PS51032"/>
    </source>
</evidence>
<dbReference type="AlphaFoldDB" id="A0A7I4DDS3"/>
<dbReference type="FunFam" id="3.30.730.10:FF:000001">
    <property type="entry name" value="Ethylene-responsive transcription factor 2"/>
    <property type="match status" value="1"/>
</dbReference>
<dbReference type="EMBL" id="ABEU02000003">
    <property type="status" value="NOT_ANNOTATED_CDS"/>
    <property type="molecule type" value="Genomic_DNA"/>
</dbReference>
<comment type="similarity">
    <text evidence="7">Belongs to the AP2/ERF transcription factor family. ERF subfamily.</text>
</comment>
<evidence type="ECO:0000256" key="6">
    <source>
        <dbReference type="ARBA" id="ARBA00023242"/>
    </source>
</evidence>
<accession>A0A7I4DDS3</accession>
<keyword evidence="2" id="KW-0805">Transcription regulation</keyword>
<keyword evidence="5" id="KW-0804">Transcription</keyword>
<dbReference type="SUPFAM" id="SSF54171">
    <property type="entry name" value="DNA-binding domain"/>
    <property type="match status" value="1"/>
</dbReference>
<evidence type="ECO:0000256" key="7">
    <source>
        <dbReference type="ARBA" id="ARBA00024343"/>
    </source>
</evidence>
<dbReference type="InParanoid" id="A0A7I4DDS3"/>
<evidence type="ECO:0000313" key="10">
    <source>
        <dbReference type="EnsemblPlants" id="Pp3c3_33930V3.2"/>
    </source>
</evidence>
<organism evidence="10 11">
    <name type="scientific">Physcomitrium patens</name>
    <name type="common">Spreading-leaved earth moss</name>
    <name type="synonym">Physcomitrella patens</name>
    <dbReference type="NCBI Taxonomy" id="3218"/>
    <lineage>
        <taxon>Eukaryota</taxon>
        <taxon>Viridiplantae</taxon>
        <taxon>Streptophyta</taxon>
        <taxon>Embryophyta</taxon>
        <taxon>Bryophyta</taxon>
        <taxon>Bryophytina</taxon>
        <taxon>Bryopsida</taxon>
        <taxon>Funariidae</taxon>
        <taxon>Funariales</taxon>
        <taxon>Funariaceae</taxon>
        <taxon>Physcomitrium</taxon>
    </lineage>
</organism>
<dbReference type="Proteomes" id="UP000006727">
    <property type="component" value="Chromosome 3"/>
</dbReference>
<reference evidence="10 11" key="2">
    <citation type="journal article" date="2018" name="Plant J.">
        <title>The Physcomitrella patens chromosome-scale assembly reveals moss genome structure and evolution.</title>
        <authorList>
            <person name="Lang D."/>
            <person name="Ullrich K.K."/>
            <person name="Murat F."/>
            <person name="Fuchs J."/>
            <person name="Jenkins J."/>
            <person name="Haas F.B."/>
            <person name="Piednoel M."/>
            <person name="Gundlach H."/>
            <person name="Van Bel M."/>
            <person name="Meyberg R."/>
            <person name="Vives C."/>
            <person name="Morata J."/>
            <person name="Symeonidi A."/>
            <person name="Hiss M."/>
            <person name="Muchero W."/>
            <person name="Kamisugi Y."/>
            <person name="Saleh O."/>
            <person name="Blanc G."/>
            <person name="Decker E.L."/>
            <person name="van Gessel N."/>
            <person name="Grimwood J."/>
            <person name="Hayes R.D."/>
            <person name="Graham S.W."/>
            <person name="Gunter L.E."/>
            <person name="McDaniel S.F."/>
            <person name="Hoernstein S.N.W."/>
            <person name="Larsson A."/>
            <person name="Li F.W."/>
            <person name="Perroud P.F."/>
            <person name="Phillips J."/>
            <person name="Ranjan P."/>
            <person name="Rokshar D.S."/>
            <person name="Rothfels C.J."/>
            <person name="Schneider L."/>
            <person name="Shu S."/>
            <person name="Stevenson D.W."/>
            <person name="Thummler F."/>
            <person name="Tillich M."/>
            <person name="Villarreal Aguilar J.C."/>
            <person name="Widiez T."/>
            <person name="Wong G.K."/>
            <person name="Wymore A."/>
            <person name="Zhang Y."/>
            <person name="Zimmer A.D."/>
            <person name="Quatrano R.S."/>
            <person name="Mayer K.F.X."/>
            <person name="Goodstein D."/>
            <person name="Casacuberta J.M."/>
            <person name="Vandepoele K."/>
            <person name="Reski R."/>
            <person name="Cuming A.C."/>
            <person name="Tuskan G.A."/>
            <person name="Maumus F."/>
            <person name="Salse J."/>
            <person name="Schmutz J."/>
            <person name="Rensing S.A."/>
        </authorList>
    </citation>
    <scope>NUCLEOTIDE SEQUENCE [LARGE SCALE GENOMIC DNA]</scope>
    <source>
        <strain evidence="10 11">cv. Gransden 2004</strain>
    </source>
</reference>
<feature type="domain" description="AP2/ERF" evidence="9">
    <location>
        <begin position="92"/>
        <end position="147"/>
    </location>
</feature>
<dbReference type="SMART" id="SM00380">
    <property type="entry name" value="AP2"/>
    <property type="match status" value="1"/>
</dbReference>
<dbReference type="GO" id="GO:0003700">
    <property type="term" value="F:DNA-binding transcription factor activity"/>
    <property type="evidence" value="ECO:0007669"/>
    <property type="project" value="InterPro"/>
</dbReference>
<feature type="region of interest" description="Disordered" evidence="8">
    <location>
        <begin position="235"/>
        <end position="257"/>
    </location>
</feature>
<dbReference type="InterPro" id="IPR036955">
    <property type="entry name" value="AP2/ERF_dom_sf"/>
</dbReference>
<dbReference type="InterPro" id="IPR016177">
    <property type="entry name" value="DNA-bd_dom_sf"/>
</dbReference>
<dbReference type="Gene3D" id="3.30.730.10">
    <property type="entry name" value="AP2/ERF domain"/>
    <property type="match status" value="1"/>
</dbReference>
<dbReference type="CDD" id="cd00018">
    <property type="entry name" value="AP2"/>
    <property type="match status" value="1"/>
</dbReference>
<keyword evidence="3" id="KW-0238">DNA-binding</keyword>
<comment type="subcellular location">
    <subcellularLocation>
        <location evidence="1">Nucleus</location>
    </subcellularLocation>
</comment>
<evidence type="ECO:0000256" key="8">
    <source>
        <dbReference type="SAM" id="MobiDB-lite"/>
    </source>
</evidence>
<dbReference type="InterPro" id="IPR001471">
    <property type="entry name" value="AP2/ERF_dom"/>
</dbReference>
<dbReference type="PROSITE" id="PS51032">
    <property type="entry name" value="AP2_ERF"/>
    <property type="match status" value="1"/>
</dbReference>
<gene>
    <name evidence="10" type="primary">LOC112279753</name>
</gene>
<dbReference type="Gramene" id="Pp3c3_33930V3.2">
    <property type="protein sequence ID" value="Pp3c3_33930V3.2"/>
    <property type="gene ID" value="Pp3c3_33930"/>
</dbReference>
<dbReference type="GO" id="GO:0003677">
    <property type="term" value="F:DNA binding"/>
    <property type="evidence" value="ECO:0007669"/>
    <property type="project" value="UniProtKB-KW"/>
</dbReference>
<protein>
    <recommendedName>
        <fullName evidence="9">AP2/ERF domain-containing protein</fullName>
    </recommendedName>
</protein>
<sequence length="302" mass="33667">MKSFSKGDGASTIQVTQQQFYLLVLVTSFSLPSLTLNQRNRESRYDNAARQRFRADGGFIGLRSFSVMVASDSLPSKMLLKLADGKDSRHPVYRGVRRPWGTWVTEIRRSKKTRIWLGSFETAEMAARAHDTAALSLRGSSAHLNFPKLASSLPRPHDLSDKCIQAAANEAAKRFSLEVTSQRQFFMLDATASSSIADSANPHSHCKLQAIAVPNSLTRIPMLTTCNAEPEHPEEYFSSKRTKLPLPTTPPNPSNYRENSVRALFLSPRFERQEDVLLPMNAVSSHSTMAWQDLGTRIAILS</sequence>
<keyword evidence="6" id="KW-0539">Nucleus</keyword>
<evidence type="ECO:0000256" key="1">
    <source>
        <dbReference type="ARBA" id="ARBA00004123"/>
    </source>
</evidence>
<dbReference type="InterPro" id="IPR051032">
    <property type="entry name" value="AP2/ERF_TF_ERF_subfamily"/>
</dbReference>